<dbReference type="InterPro" id="IPR029068">
    <property type="entry name" value="Glyas_Bleomycin-R_OHBP_Dase"/>
</dbReference>
<comment type="caution">
    <text evidence="1">The sequence shown here is derived from an EMBL/GenBank/DDBJ whole genome shotgun (WGS) entry which is preliminary data.</text>
</comment>
<organism evidence="1 2">
    <name type="scientific">Providencia burhodogranariea DSM 19968</name>
    <dbReference type="NCBI Taxonomy" id="1141662"/>
    <lineage>
        <taxon>Bacteria</taxon>
        <taxon>Pseudomonadati</taxon>
        <taxon>Pseudomonadota</taxon>
        <taxon>Gammaproteobacteria</taxon>
        <taxon>Enterobacterales</taxon>
        <taxon>Morganellaceae</taxon>
        <taxon>Providencia</taxon>
    </lineage>
</organism>
<protein>
    <submittedName>
        <fullName evidence="1">Glyoxalase/bleomycin resistance protein/dioxygenase</fullName>
    </submittedName>
</protein>
<keyword evidence="1" id="KW-0560">Oxidoreductase</keyword>
<dbReference type="AlphaFoldDB" id="K8WQS7"/>
<evidence type="ECO:0000313" key="1">
    <source>
        <dbReference type="EMBL" id="EKT62959.1"/>
    </source>
</evidence>
<dbReference type="PATRIC" id="fig|1141662.3.peg.1171"/>
<accession>K8WQS7</accession>
<evidence type="ECO:0000313" key="2">
    <source>
        <dbReference type="Proteomes" id="UP000009336"/>
    </source>
</evidence>
<reference evidence="1 2" key="1">
    <citation type="journal article" date="2012" name="BMC Genomics">
        <title>Comparative genomics of bacteria in the genus Providencia isolated from wild Drosophila melanogaster.</title>
        <authorList>
            <person name="Galac M.R."/>
            <person name="Lazzaro B.P."/>
        </authorList>
    </citation>
    <scope>NUCLEOTIDE SEQUENCE [LARGE SCALE GENOMIC DNA]</scope>
    <source>
        <strain evidence="1 2">DSM 19968</strain>
    </source>
</reference>
<dbReference type="EMBL" id="AKKL01000016">
    <property type="protein sequence ID" value="EKT62959.1"/>
    <property type="molecule type" value="Genomic_DNA"/>
</dbReference>
<dbReference type="Gene3D" id="3.10.180.10">
    <property type="entry name" value="2,3-Dihydroxybiphenyl 1,2-Dioxygenase, domain 1"/>
    <property type="match status" value="1"/>
</dbReference>
<proteinExistence type="predicted"/>
<keyword evidence="2" id="KW-1185">Reference proteome</keyword>
<gene>
    <name evidence="1" type="ORF">OOA_05766</name>
</gene>
<keyword evidence="1" id="KW-0223">Dioxygenase</keyword>
<dbReference type="SUPFAM" id="SSF54593">
    <property type="entry name" value="Glyoxalase/Bleomycin resistance protein/Dihydroxybiphenyl dioxygenase"/>
    <property type="match status" value="1"/>
</dbReference>
<dbReference type="HOGENOM" id="CLU_142859_0_0_6"/>
<dbReference type="OrthoDB" id="1492945at2"/>
<dbReference type="GO" id="GO:0051213">
    <property type="term" value="F:dioxygenase activity"/>
    <property type="evidence" value="ECO:0007669"/>
    <property type="project" value="UniProtKB-KW"/>
</dbReference>
<sequence>MTKINQLWRKNPTSEHLTSPRVMARVFIHPGELENSINFYEKLQQVEIDGFFPFPEHQLRLAMVGAFLIIEGPDEKLTPFTSTHTTLLVNDVQPYYDLLVDQGATIIFPLQDVPTGRAFNAIHPDGTVIEYVHHRPNHEGK</sequence>
<name>K8WQS7_9GAMM</name>
<dbReference type="eggNOG" id="COG0346">
    <property type="taxonomic scope" value="Bacteria"/>
</dbReference>
<dbReference type="STRING" id="1141662.OOA_05766"/>
<dbReference type="Proteomes" id="UP000009336">
    <property type="component" value="Unassembled WGS sequence"/>
</dbReference>
<dbReference type="RefSeq" id="WP_008911185.1">
    <property type="nucleotide sequence ID" value="NZ_KB233222.1"/>
</dbReference>